<dbReference type="EMBL" id="RCNT01000006">
    <property type="protein sequence ID" value="RMA41771.1"/>
    <property type="molecule type" value="Genomic_DNA"/>
</dbReference>
<reference evidence="1 2" key="1">
    <citation type="submission" date="2018-10" db="EMBL/GenBank/DDBJ databases">
        <authorList>
            <person name="Jung H.S."/>
            <person name="Jeon C.O."/>
        </authorList>
    </citation>
    <scope>NUCLEOTIDE SEQUENCE [LARGE SCALE GENOMIC DNA]</scope>
    <source>
        <strain evidence="1 2">MA-7-27</strain>
    </source>
</reference>
<name>A0A3L9XYR2_9RHOB</name>
<dbReference type="Proteomes" id="UP000281343">
    <property type="component" value="Unassembled WGS sequence"/>
</dbReference>
<comment type="caution">
    <text evidence="1">The sequence shown here is derived from an EMBL/GenBank/DDBJ whole genome shotgun (WGS) entry which is preliminary data.</text>
</comment>
<accession>A0A3L9XYR2</accession>
<sequence length="142" mass="16048">MTVQALDIYQTFLDEMGAAVLAADSDAFAARIFLPHVIETETFRVLLESRENVVRQFHGFCGALRGHGVDAYIRIARRARFDGPDRIEGEHETFLMSGSSLVVPRFSNTASLEWRGDVWGCTVSRHHARYIAWPDLLPRVNT</sequence>
<dbReference type="OrthoDB" id="7717972at2"/>
<evidence type="ECO:0000313" key="1">
    <source>
        <dbReference type="EMBL" id="RMA41771.1"/>
    </source>
</evidence>
<dbReference type="AlphaFoldDB" id="A0A3L9XYR2"/>
<protein>
    <recommendedName>
        <fullName evidence="3">SnoaL-like domain-containing protein</fullName>
    </recommendedName>
</protein>
<dbReference type="RefSeq" id="WP_121898485.1">
    <property type="nucleotide sequence ID" value="NZ_RCNT01000006.1"/>
</dbReference>
<evidence type="ECO:0008006" key="3">
    <source>
        <dbReference type="Google" id="ProtNLM"/>
    </source>
</evidence>
<evidence type="ECO:0000313" key="2">
    <source>
        <dbReference type="Proteomes" id="UP000281343"/>
    </source>
</evidence>
<keyword evidence="2" id="KW-1185">Reference proteome</keyword>
<organism evidence="1 2">
    <name type="scientific">Rhodophyticola porphyridii</name>
    <dbReference type="NCBI Taxonomy" id="1852017"/>
    <lineage>
        <taxon>Bacteria</taxon>
        <taxon>Pseudomonadati</taxon>
        <taxon>Pseudomonadota</taxon>
        <taxon>Alphaproteobacteria</taxon>
        <taxon>Rhodobacterales</taxon>
        <taxon>Roseobacteraceae</taxon>
        <taxon>Rhodophyticola</taxon>
    </lineage>
</organism>
<proteinExistence type="predicted"/>
<gene>
    <name evidence="1" type="ORF">D9R08_12985</name>
</gene>